<evidence type="ECO:0000256" key="4">
    <source>
        <dbReference type="ARBA" id="ARBA00022692"/>
    </source>
</evidence>
<evidence type="ECO:0000256" key="5">
    <source>
        <dbReference type="ARBA" id="ARBA00022989"/>
    </source>
</evidence>
<keyword evidence="10" id="KW-1185">Reference proteome</keyword>
<organism evidence="9 10">
    <name type="scientific">Listeria grayi DSM 20601</name>
    <dbReference type="NCBI Taxonomy" id="525367"/>
    <lineage>
        <taxon>Bacteria</taxon>
        <taxon>Bacillati</taxon>
        <taxon>Bacillota</taxon>
        <taxon>Bacilli</taxon>
        <taxon>Bacillales</taxon>
        <taxon>Listeriaceae</taxon>
        <taxon>Listeria</taxon>
    </lineage>
</organism>
<keyword evidence="4 7" id="KW-0812">Transmembrane</keyword>
<dbReference type="Proteomes" id="UP000010119">
    <property type="component" value="Unassembled WGS sequence"/>
</dbReference>
<dbReference type="EMBL" id="ACCR02000005">
    <property type="protein sequence ID" value="EFI83360.1"/>
    <property type="molecule type" value="Genomic_DNA"/>
</dbReference>
<evidence type="ECO:0000256" key="6">
    <source>
        <dbReference type="ARBA" id="ARBA00023136"/>
    </source>
</evidence>
<dbReference type="GO" id="GO:0005886">
    <property type="term" value="C:plasma membrane"/>
    <property type="evidence" value="ECO:0007669"/>
    <property type="project" value="UniProtKB-SubCell"/>
</dbReference>
<name>D7UYE3_LISGR</name>
<evidence type="ECO:0000259" key="8">
    <source>
        <dbReference type="Pfam" id="PF02706"/>
    </source>
</evidence>
<dbReference type="STRING" id="525367.HMPREF0556_12045"/>
<comment type="caution">
    <text evidence="9">The sequence shown here is derived from an EMBL/GenBank/DDBJ whole genome shotgun (WGS) entry which is preliminary data.</text>
</comment>
<evidence type="ECO:0000256" key="2">
    <source>
        <dbReference type="ARBA" id="ARBA00006683"/>
    </source>
</evidence>
<evidence type="ECO:0000313" key="10">
    <source>
        <dbReference type="Proteomes" id="UP000010119"/>
    </source>
</evidence>
<dbReference type="PANTHER" id="PTHR32309">
    <property type="entry name" value="TYROSINE-PROTEIN KINASE"/>
    <property type="match status" value="1"/>
</dbReference>
<feature type="domain" description="Polysaccharide chain length determinant N-terminal" evidence="8">
    <location>
        <begin position="5"/>
        <end position="93"/>
    </location>
</feature>
<comment type="similarity">
    <text evidence="2">Belongs to the CpsC/CapA family.</text>
</comment>
<dbReference type="HOGENOM" id="CLU_082668_1_1_9"/>
<accession>D7UYE3</accession>
<proteinExistence type="inferred from homology"/>
<keyword evidence="5 7" id="KW-1133">Transmembrane helix</keyword>
<dbReference type="RefSeq" id="WP_003755249.1">
    <property type="nucleotide sequence ID" value="NZ_GL538352.1"/>
</dbReference>
<dbReference type="PANTHER" id="PTHR32309:SF13">
    <property type="entry name" value="FERRIC ENTEROBACTIN TRANSPORT PROTEIN FEPE"/>
    <property type="match status" value="1"/>
</dbReference>
<evidence type="ECO:0000256" key="1">
    <source>
        <dbReference type="ARBA" id="ARBA00004651"/>
    </source>
</evidence>
<protein>
    <submittedName>
        <fullName evidence="9">Polysaccharide export protein, MPA1 family</fullName>
    </submittedName>
</protein>
<dbReference type="eggNOG" id="COG3944">
    <property type="taxonomic scope" value="Bacteria"/>
</dbReference>
<sequence>MGDVVDLSKVLKVLKQNLKWIVIIPVVFLIIAMALTYFFMTPKYASSTQILVNKKESNSQFMAQEVQSNLQLVNTYAEIIKSPRILESVSKNLDREFSSSEILSMLTVNNQSQSQILNISVRSNSRATSKKVANEVAKVFSKDIKKIMNVDNVSILSKADVKAVQVSPKPLVNAGIGIFLGLIVALLFIFLKQVLDKSLKTEEDVAEILDLPVLGIIQDFRK</sequence>
<gene>
    <name evidence="9" type="primary">cap5A</name>
    <name evidence="9" type="ORF">HMPREF0556_12045</name>
</gene>
<evidence type="ECO:0000256" key="3">
    <source>
        <dbReference type="ARBA" id="ARBA00022475"/>
    </source>
</evidence>
<reference evidence="9" key="1">
    <citation type="submission" date="2010-06" db="EMBL/GenBank/DDBJ databases">
        <authorList>
            <person name="Muzny D."/>
            <person name="Qin X."/>
            <person name="Buhay C."/>
            <person name="Dugan-Rocha S."/>
            <person name="Ding Y."/>
            <person name="Chen G."/>
            <person name="Hawes A."/>
            <person name="Holder M."/>
            <person name="Jhangiani S."/>
            <person name="Johnson A."/>
            <person name="Khan Z."/>
            <person name="Li Z."/>
            <person name="Liu W."/>
            <person name="Liu X."/>
            <person name="Perez L."/>
            <person name="Shen H."/>
            <person name="Wang Q."/>
            <person name="Watt J."/>
            <person name="Xi L."/>
            <person name="Xin Y."/>
            <person name="Zhou J."/>
            <person name="Deng J."/>
            <person name="Jiang H."/>
            <person name="Liu Y."/>
            <person name="Qu J."/>
            <person name="Song X.-Z."/>
            <person name="Zhang L."/>
            <person name="Villasana D."/>
            <person name="Johnson A."/>
            <person name="Liu J."/>
            <person name="Liyanage D."/>
            <person name="Lorensuhewa L."/>
            <person name="Robinson T."/>
            <person name="Song A."/>
            <person name="Song B.-B."/>
            <person name="Dinh H."/>
            <person name="Thornton R."/>
            <person name="Coyle M."/>
            <person name="Francisco L."/>
            <person name="Jackson L."/>
            <person name="Javaid M."/>
            <person name="Korchina V."/>
            <person name="Kovar C."/>
            <person name="Mata R."/>
            <person name="Mathew T."/>
            <person name="Ngo R."/>
            <person name="Nguyen L."/>
            <person name="Nguyen N."/>
            <person name="Okwuonu G."/>
            <person name="Ongeri F."/>
            <person name="Pham C."/>
            <person name="Simmons D."/>
            <person name="Wilczek-Boney K."/>
            <person name="Hale W."/>
            <person name="Jakkamsetti A."/>
            <person name="Pham P."/>
            <person name="Ruth R."/>
            <person name="San Lucas F."/>
            <person name="Warren J."/>
            <person name="Zhang J."/>
            <person name="Zhao Z."/>
            <person name="Zhou C."/>
            <person name="Zhu D."/>
            <person name="Lee S."/>
            <person name="Bess C."/>
            <person name="Blankenburg K."/>
            <person name="Forbes L."/>
            <person name="Fu Q."/>
            <person name="Gubbala S."/>
            <person name="Hirani K."/>
            <person name="Jayaseelan J.C."/>
            <person name="Lara F."/>
            <person name="Munidasa M."/>
            <person name="Palculict T."/>
            <person name="Patil S."/>
            <person name="Pu L.-L."/>
            <person name="Saada N."/>
            <person name="Tang L."/>
            <person name="Weissenberger G."/>
            <person name="Zhu Y."/>
            <person name="Hemphill L."/>
            <person name="Shang Y."/>
            <person name="Youmans B."/>
            <person name="Ayvaz T."/>
            <person name="Ross M."/>
            <person name="Santibanez J."/>
            <person name="Aqrawi P."/>
            <person name="Gross S."/>
            <person name="Joshi V."/>
            <person name="Fowler G."/>
            <person name="Nazareth L."/>
            <person name="Reid J."/>
            <person name="Worley K."/>
            <person name="Petrosino J."/>
            <person name="Highlander S."/>
            <person name="Gibbs R."/>
        </authorList>
    </citation>
    <scope>NUCLEOTIDE SEQUENCE [LARGE SCALE GENOMIC DNA]</scope>
    <source>
        <strain evidence="9">DSM 20601</strain>
    </source>
</reference>
<evidence type="ECO:0000313" key="9">
    <source>
        <dbReference type="EMBL" id="EFI83360.1"/>
    </source>
</evidence>
<keyword evidence="3" id="KW-1003">Cell membrane</keyword>
<dbReference type="GO" id="GO:0004713">
    <property type="term" value="F:protein tyrosine kinase activity"/>
    <property type="evidence" value="ECO:0007669"/>
    <property type="project" value="TreeGrafter"/>
</dbReference>
<feature type="transmembrane region" description="Helical" evidence="7">
    <location>
        <begin position="171"/>
        <end position="191"/>
    </location>
</feature>
<comment type="subcellular location">
    <subcellularLocation>
        <location evidence="1">Cell membrane</location>
        <topology evidence="1">Multi-pass membrane protein</topology>
    </subcellularLocation>
</comment>
<keyword evidence="6 7" id="KW-0472">Membrane</keyword>
<dbReference type="InterPro" id="IPR050445">
    <property type="entry name" value="Bact_polysacc_biosynth/exp"/>
</dbReference>
<feature type="transmembrane region" description="Helical" evidence="7">
    <location>
        <begin position="20"/>
        <end position="40"/>
    </location>
</feature>
<dbReference type="InterPro" id="IPR003856">
    <property type="entry name" value="LPS_length_determ_N"/>
</dbReference>
<dbReference type="AlphaFoldDB" id="D7UYE3"/>
<evidence type="ECO:0000256" key="7">
    <source>
        <dbReference type="SAM" id="Phobius"/>
    </source>
</evidence>
<dbReference type="Pfam" id="PF02706">
    <property type="entry name" value="Wzz"/>
    <property type="match status" value="1"/>
</dbReference>